<organism evidence="2 3">
    <name type="scientific">Knipowitschia caucasica</name>
    <name type="common">Caucasian dwarf goby</name>
    <name type="synonym">Pomatoschistus caucasicus</name>
    <dbReference type="NCBI Taxonomy" id="637954"/>
    <lineage>
        <taxon>Eukaryota</taxon>
        <taxon>Metazoa</taxon>
        <taxon>Chordata</taxon>
        <taxon>Craniata</taxon>
        <taxon>Vertebrata</taxon>
        <taxon>Euteleostomi</taxon>
        <taxon>Actinopterygii</taxon>
        <taxon>Neopterygii</taxon>
        <taxon>Teleostei</taxon>
        <taxon>Neoteleostei</taxon>
        <taxon>Acanthomorphata</taxon>
        <taxon>Gobiaria</taxon>
        <taxon>Gobiiformes</taxon>
        <taxon>Gobioidei</taxon>
        <taxon>Gobiidae</taxon>
        <taxon>Gobiinae</taxon>
        <taxon>Knipowitschia</taxon>
    </lineage>
</organism>
<feature type="region of interest" description="Disordered" evidence="1">
    <location>
        <begin position="1"/>
        <end position="25"/>
    </location>
</feature>
<protein>
    <submittedName>
        <fullName evidence="2">Uncharacterized protein</fullName>
    </submittedName>
</protein>
<evidence type="ECO:0000313" key="3">
    <source>
        <dbReference type="Proteomes" id="UP001497482"/>
    </source>
</evidence>
<dbReference type="AlphaFoldDB" id="A0AAV2L0X1"/>
<sequence length="101" mass="11960">MVQSPHSPHRQAPATHSDLPPSTRAQQHAIIRIAVQKFYYSQRVITTRPPQYALRLSPRERAEWDRLAMRRECHAISKRSRYQVTTAFSLHQREHCDVPRY</sequence>
<dbReference type="EMBL" id="OZ035824">
    <property type="protein sequence ID" value="CAL1593244.1"/>
    <property type="molecule type" value="Genomic_DNA"/>
</dbReference>
<name>A0AAV2L0X1_KNICA</name>
<evidence type="ECO:0000313" key="2">
    <source>
        <dbReference type="EMBL" id="CAL1593244.1"/>
    </source>
</evidence>
<keyword evidence="3" id="KW-1185">Reference proteome</keyword>
<dbReference type="Proteomes" id="UP001497482">
    <property type="component" value="Chromosome 2"/>
</dbReference>
<proteinExistence type="predicted"/>
<gene>
    <name evidence="2" type="ORF">KC01_LOCUS22375</name>
</gene>
<evidence type="ECO:0000256" key="1">
    <source>
        <dbReference type="SAM" id="MobiDB-lite"/>
    </source>
</evidence>
<reference evidence="2 3" key="1">
    <citation type="submission" date="2024-04" db="EMBL/GenBank/DDBJ databases">
        <authorList>
            <person name="Waldvogel A.-M."/>
            <person name="Schoenle A."/>
        </authorList>
    </citation>
    <scope>NUCLEOTIDE SEQUENCE [LARGE SCALE GENOMIC DNA]</scope>
</reference>
<accession>A0AAV2L0X1</accession>